<organism evidence="9 10">
    <name type="scientific">Fonsecaea erecta</name>
    <dbReference type="NCBI Taxonomy" id="1367422"/>
    <lineage>
        <taxon>Eukaryota</taxon>
        <taxon>Fungi</taxon>
        <taxon>Dikarya</taxon>
        <taxon>Ascomycota</taxon>
        <taxon>Pezizomycotina</taxon>
        <taxon>Eurotiomycetes</taxon>
        <taxon>Chaetothyriomycetidae</taxon>
        <taxon>Chaetothyriales</taxon>
        <taxon>Herpotrichiellaceae</taxon>
        <taxon>Fonsecaea</taxon>
    </lineage>
</organism>
<dbReference type="Proteomes" id="UP000078343">
    <property type="component" value="Unassembled WGS sequence"/>
</dbReference>
<dbReference type="RefSeq" id="XP_018696225.1">
    <property type="nucleotide sequence ID" value="XM_018833601.1"/>
</dbReference>
<evidence type="ECO:0000256" key="7">
    <source>
        <dbReference type="SAM" id="Phobius"/>
    </source>
</evidence>
<feature type="transmembrane region" description="Helical" evidence="7">
    <location>
        <begin position="50"/>
        <end position="71"/>
    </location>
</feature>
<accession>A0A178ZSR6</accession>
<feature type="transmembrane region" description="Helical" evidence="7">
    <location>
        <begin position="295"/>
        <end position="314"/>
    </location>
</feature>
<dbReference type="GO" id="GO:0042908">
    <property type="term" value="P:xenobiotic transport"/>
    <property type="evidence" value="ECO:0007669"/>
    <property type="project" value="UniProtKB-ARBA"/>
</dbReference>
<keyword evidence="10" id="KW-1185">Reference proteome</keyword>
<keyword evidence="4 7" id="KW-1133">Transmembrane helix</keyword>
<evidence type="ECO:0000256" key="5">
    <source>
        <dbReference type="ARBA" id="ARBA00023136"/>
    </source>
</evidence>
<evidence type="ECO:0000256" key="2">
    <source>
        <dbReference type="ARBA" id="ARBA00022448"/>
    </source>
</evidence>
<feature type="region of interest" description="Disordered" evidence="6">
    <location>
        <begin position="1"/>
        <end position="36"/>
    </location>
</feature>
<dbReference type="AlphaFoldDB" id="A0A178ZSR6"/>
<dbReference type="InterPro" id="IPR011701">
    <property type="entry name" value="MFS"/>
</dbReference>
<feature type="transmembrane region" description="Helical" evidence="7">
    <location>
        <begin position="205"/>
        <end position="227"/>
    </location>
</feature>
<dbReference type="Pfam" id="PF07690">
    <property type="entry name" value="MFS_1"/>
    <property type="match status" value="1"/>
</dbReference>
<evidence type="ECO:0000256" key="6">
    <source>
        <dbReference type="SAM" id="MobiDB-lite"/>
    </source>
</evidence>
<feature type="compositionally biased region" description="Basic and acidic residues" evidence="6">
    <location>
        <begin position="10"/>
        <end position="27"/>
    </location>
</feature>
<dbReference type="GO" id="GO:0022857">
    <property type="term" value="F:transmembrane transporter activity"/>
    <property type="evidence" value="ECO:0007669"/>
    <property type="project" value="InterPro"/>
</dbReference>
<feature type="transmembrane region" description="Helical" evidence="7">
    <location>
        <begin position="118"/>
        <end position="136"/>
    </location>
</feature>
<evidence type="ECO:0000259" key="8">
    <source>
        <dbReference type="PROSITE" id="PS50850"/>
    </source>
</evidence>
<keyword evidence="3 7" id="KW-0812">Transmembrane</keyword>
<dbReference type="EMBL" id="LVYI01000002">
    <property type="protein sequence ID" value="OAP62858.1"/>
    <property type="molecule type" value="Genomic_DNA"/>
</dbReference>
<dbReference type="GO" id="GO:0005886">
    <property type="term" value="C:plasma membrane"/>
    <property type="evidence" value="ECO:0007669"/>
    <property type="project" value="TreeGrafter"/>
</dbReference>
<dbReference type="PROSITE" id="PS50850">
    <property type="entry name" value="MFS"/>
    <property type="match status" value="1"/>
</dbReference>
<dbReference type="InterPro" id="IPR020846">
    <property type="entry name" value="MFS_dom"/>
</dbReference>
<dbReference type="OrthoDB" id="4159967at2759"/>
<dbReference type="GeneID" id="30006255"/>
<proteinExistence type="predicted"/>
<feature type="transmembrane region" description="Helical" evidence="7">
    <location>
        <begin position="148"/>
        <end position="165"/>
    </location>
</feature>
<dbReference type="InterPro" id="IPR036259">
    <property type="entry name" value="MFS_trans_sf"/>
</dbReference>
<dbReference type="PANTHER" id="PTHR23502">
    <property type="entry name" value="MAJOR FACILITATOR SUPERFAMILY"/>
    <property type="match status" value="1"/>
</dbReference>
<feature type="transmembrane region" description="Helical" evidence="7">
    <location>
        <begin position="83"/>
        <end position="106"/>
    </location>
</feature>
<dbReference type="PROSITE" id="PS00216">
    <property type="entry name" value="SUGAR_TRANSPORT_1"/>
    <property type="match status" value="1"/>
</dbReference>
<dbReference type="SUPFAM" id="SSF103473">
    <property type="entry name" value="MFS general substrate transporter"/>
    <property type="match status" value="1"/>
</dbReference>
<name>A0A178ZSR6_9EURO</name>
<reference evidence="9 10" key="1">
    <citation type="submission" date="2016-04" db="EMBL/GenBank/DDBJ databases">
        <title>Draft genome of Fonsecaea erecta CBS 125763.</title>
        <authorList>
            <person name="Weiss V.A."/>
            <person name="Vicente V.A."/>
            <person name="Raittz R.T."/>
            <person name="Moreno L.F."/>
            <person name="De Souza E.M."/>
            <person name="Pedrosa F.O."/>
            <person name="Steffens M.B."/>
            <person name="Faoro H."/>
            <person name="Tadra-Sfeir M.Z."/>
            <person name="Najafzadeh M.J."/>
            <person name="Felipe M.S."/>
            <person name="Teixeira M."/>
            <person name="Sun J."/>
            <person name="Xi L."/>
            <person name="Gomes R."/>
            <person name="De Azevedo C.M."/>
            <person name="Salgado C.G."/>
            <person name="Da Silva M.B."/>
            <person name="Nascimento M.F."/>
            <person name="Queiroz-Telles F."/>
            <person name="Attili D.S."/>
            <person name="Gorbushina A."/>
        </authorList>
    </citation>
    <scope>NUCLEOTIDE SEQUENCE [LARGE SCALE GENOMIC DNA]</scope>
    <source>
        <strain evidence="9 10">CBS 125763</strain>
    </source>
</reference>
<feature type="transmembrane region" description="Helical" evidence="7">
    <location>
        <begin position="177"/>
        <end position="199"/>
    </location>
</feature>
<comment type="subcellular location">
    <subcellularLocation>
        <location evidence="1">Membrane</location>
        <topology evidence="1">Multi-pass membrane protein</topology>
    </subcellularLocation>
</comment>
<dbReference type="InterPro" id="IPR005829">
    <property type="entry name" value="Sugar_transporter_CS"/>
</dbReference>
<dbReference type="FunFam" id="1.20.1720.10:FF:000009">
    <property type="entry name" value="MFS multidrug transporter"/>
    <property type="match status" value="1"/>
</dbReference>
<feature type="domain" description="Major facilitator superfamily (MFS) profile" evidence="8">
    <location>
        <begin position="52"/>
        <end position="350"/>
    </location>
</feature>
<dbReference type="Gene3D" id="1.20.1720.10">
    <property type="entry name" value="Multidrug resistance protein D"/>
    <property type="match status" value="1"/>
</dbReference>
<evidence type="ECO:0000256" key="3">
    <source>
        <dbReference type="ARBA" id="ARBA00022692"/>
    </source>
</evidence>
<sequence length="350" mass="38508">MSNAGSNELDVTRDQEAVNRDDDKFENTDEEDAPTTSGMHYTVFTRRERWLITVIMGVAMFFSPMTANIYFPAIPQLSAAMHVSLQDINLTITAYIVLQGISPLFVGNMADKIGRRPVYLLTFVVYVGASLGLAMNRSSYPTLLLLRMLQSAGSSATAAISYGVLADVAPPAKRGSMLGAAMVAANTGPTIGPLLGGVITDRIGWHWLFWFLTILGSCFLVVVGVFFPETSRKIVDNGRCAAPRWNRPILSLFTTFPKNAVQHSERAVTSKPRLKARVPNPLPSLRIIMYRDASLVLWVSAIHYMVYYCLQATMPGLFTAVYGLNERQLGLTYCSSALESPWAAFRMGNS</sequence>
<evidence type="ECO:0000256" key="1">
    <source>
        <dbReference type="ARBA" id="ARBA00004141"/>
    </source>
</evidence>
<keyword evidence="5 7" id="KW-0472">Membrane</keyword>
<dbReference type="PANTHER" id="PTHR23502:SF151">
    <property type="entry name" value="MAJOR FACILITATOR SUPERFAMILY (MFS) PROFILE DOMAIN-CONTAINING PROTEIN"/>
    <property type="match status" value="1"/>
</dbReference>
<protein>
    <recommendedName>
        <fullName evidence="8">Major facilitator superfamily (MFS) profile domain-containing protein</fullName>
    </recommendedName>
</protein>
<evidence type="ECO:0000313" key="9">
    <source>
        <dbReference type="EMBL" id="OAP62858.1"/>
    </source>
</evidence>
<evidence type="ECO:0000256" key="4">
    <source>
        <dbReference type="ARBA" id="ARBA00022989"/>
    </source>
</evidence>
<dbReference type="GO" id="GO:0140115">
    <property type="term" value="P:export across plasma membrane"/>
    <property type="evidence" value="ECO:0007669"/>
    <property type="project" value="UniProtKB-ARBA"/>
</dbReference>
<evidence type="ECO:0000313" key="10">
    <source>
        <dbReference type="Proteomes" id="UP000078343"/>
    </source>
</evidence>
<gene>
    <name evidence="9" type="ORF">AYL99_02085</name>
</gene>
<keyword evidence="2" id="KW-0813">Transport</keyword>
<comment type="caution">
    <text evidence="9">The sequence shown here is derived from an EMBL/GenBank/DDBJ whole genome shotgun (WGS) entry which is preliminary data.</text>
</comment>